<dbReference type="AlphaFoldDB" id="A0A4Y7K449"/>
<dbReference type="Proteomes" id="UP000316621">
    <property type="component" value="Chromosome 7"/>
</dbReference>
<dbReference type="Gramene" id="RZC68124">
    <property type="protein sequence ID" value="RZC68124"/>
    <property type="gene ID" value="C5167_031383"/>
</dbReference>
<sequence>MQGLFMELIRAGVAGENLVTDVLFRYGVILLEILTGLPSKISDQNRSNSRENLIEWHGRKLKSPQDIIDVMDKKLESQYSKASARLAASLAYNCLGQDRRERHTMDSVLEDMKLLKEYDSVLSGDNYTHSGHHGGIKTQKIRRK</sequence>
<evidence type="ECO:0008006" key="3">
    <source>
        <dbReference type="Google" id="ProtNLM"/>
    </source>
</evidence>
<dbReference type="Gene3D" id="1.10.510.10">
    <property type="entry name" value="Transferase(Phosphotransferase) domain 1"/>
    <property type="match status" value="1"/>
</dbReference>
<evidence type="ECO:0000313" key="1">
    <source>
        <dbReference type="EMBL" id="RZC68124.1"/>
    </source>
</evidence>
<evidence type="ECO:0000313" key="2">
    <source>
        <dbReference type="Proteomes" id="UP000316621"/>
    </source>
</evidence>
<name>A0A4Y7K449_PAPSO</name>
<dbReference type="SUPFAM" id="SSF56112">
    <property type="entry name" value="Protein kinase-like (PK-like)"/>
    <property type="match status" value="1"/>
</dbReference>
<accession>A0A4Y7K449</accession>
<reference evidence="1 2" key="1">
    <citation type="journal article" date="2018" name="Science">
        <title>The opium poppy genome and morphinan production.</title>
        <authorList>
            <person name="Guo L."/>
            <person name="Winzer T."/>
            <person name="Yang X."/>
            <person name="Li Y."/>
            <person name="Ning Z."/>
            <person name="He Z."/>
            <person name="Teodor R."/>
            <person name="Lu Y."/>
            <person name="Bowser T.A."/>
            <person name="Graham I.A."/>
            <person name="Ye K."/>
        </authorList>
    </citation>
    <scope>NUCLEOTIDE SEQUENCE [LARGE SCALE GENOMIC DNA]</scope>
    <source>
        <strain evidence="2">cv. HN1</strain>
        <tissue evidence="1">Leaves</tissue>
    </source>
</reference>
<keyword evidence="2" id="KW-1185">Reference proteome</keyword>
<gene>
    <name evidence="1" type="ORF">C5167_031383</name>
</gene>
<dbReference type="PANTHER" id="PTHR45621">
    <property type="entry name" value="OS01G0588500 PROTEIN-RELATED"/>
    <property type="match status" value="1"/>
</dbReference>
<dbReference type="STRING" id="3469.A0A4Y7K449"/>
<proteinExistence type="predicted"/>
<dbReference type="InterPro" id="IPR050823">
    <property type="entry name" value="Plant_Ser_Thr_Prot_Kinase"/>
</dbReference>
<dbReference type="InterPro" id="IPR011009">
    <property type="entry name" value="Kinase-like_dom_sf"/>
</dbReference>
<dbReference type="OMA" id="CINISTG"/>
<dbReference type="EMBL" id="CM010721">
    <property type="protein sequence ID" value="RZC68124.1"/>
    <property type="molecule type" value="Genomic_DNA"/>
</dbReference>
<protein>
    <recommendedName>
        <fullName evidence="3">Serine-threonine/tyrosine-protein kinase catalytic domain-containing protein</fullName>
    </recommendedName>
</protein>
<organism evidence="1 2">
    <name type="scientific">Papaver somniferum</name>
    <name type="common">Opium poppy</name>
    <dbReference type="NCBI Taxonomy" id="3469"/>
    <lineage>
        <taxon>Eukaryota</taxon>
        <taxon>Viridiplantae</taxon>
        <taxon>Streptophyta</taxon>
        <taxon>Embryophyta</taxon>
        <taxon>Tracheophyta</taxon>
        <taxon>Spermatophyta</taxon>
        <taxon>Magnoliopsida</taxon>
        <taxon>Ranunculales</taxon>
        <taxon>Papaveraceae</taxon>
        <taxon>Papaveroideae</taxon>
        <taxon>Papaver</taxon>
    </lineage>
</organism>